<dbReference type="PROSITE" id="PS00893">
    <property type="entry name" value="NUDIX_BOX"/>
    <property type="match status" value="1"/>
</dbReference>
<dbReference type="CDD" id="cd04511">
    <property type="entry name" value="NUDIX_Hydrolase"/>
    <property type="match status" value="1"/>
</dbReference>
<gene>
    <name evidence="3" type="ORF">MNBD_GAMMA22-1226</name>
</gene>
<dbReference type="AlphaFoldDB" id="A0A3B1A9Y4"/>
<dbReference type="PANTHER" id="PTHR43222:SF2">
    <property type="entry name" value="NUDIX HYDROLASE 23, CHLOROPLASTIC"/>
    <property type="match status" value="1"/>
</dbReference>
<dbReference type="PANTHER" id="PTHR43222">
    <property type="entry name" value="NUDIX HYDROLASE 23"/>
    <property type="match status" value="1"/>
</dbReference>
<proteinExistence type="predicted"/>
<evidence type="ECO:0000313" key="3">
    <source>
        <dbReference type="EMBL" id="VAW96833.1"/>
    </source>
</evidence>
<evidence type="ECO:0000256" key="1">
    <source>
        <dbReference type="ARBA" id="ARBA00022801"/>
    </source>
</evidence>
<organism evidence="3">
    <name type="scientific">hydrothermal vent metagenome</name>
    <dbReference type="NCBI Taxonomy" id="652676"/>
    <lineage>
        <taxon>unclassified sequences</taxon>
        <taxon>metagenomes</taxon>
        <taxon>ecological metagenomes</taxon>
    </lineage>
</organism>
<dbReference type="InterPro" id="IPR029401">
    <property type="entry name" value="Nudix_N"/>
</dbReference>
<dbReference type="InterPro" id="IPR000086">
    <property type="entry name" value="NUDIX_hydrolase_dom"/>
</dbReference>
<dbReference type="Gene3D" id="2.20.70.10">
    <property type="match status" value="1"/>
</dbReference>
<dbReference type="PROSITE" id="PS51462">
    <property type="entry name" value="NUDIX"/>
    <property type="match status" value="1"/>
</dbReference>
<dbReference type="Gene3D" id="3.90.79.10">
    <property type="entry name" value="Nucleoside Triphosphate Pyrophosphohydrolase"/>
    <property type="match status" value="1"/>
</dbReference>
<accession>A0A3B1A9Y4</accession>
<dbReference type="EMBL" id="UOFS01000030">
    <property type="protein sequence ID" value="VAW96833.1"/>
    <property type="molecule type" value="Genomic_DNA"/>
</dbReference>
<sequence length="179" mass="20785">MNYCNNCGNSVVLEIPEGDNLARYVCHQCNTVHYQNPKVVTGTLPVWQNKILLCKRAIEPRHGKWTLPAGFMENKETLEQAAIRESVEEANANIRLDGLYCLFSLPHISQIYVMYRAELLDLTFSPGIESLEVELFSEDEIPWQELAFKTIEQTLRYYFNDRKTKNFPLHNQTIEKSNK</sequence>
<dbReference type="InterPro" id="IPR015797">
    <property type="entry name" value="NUDIX_hydrolase-like_dom_sf"/>
</dbReference>
<protein>
    <submittedName>
        <fullName evidence="3">MutT/Nudix family protein</fullName>
    </submittedName>
</protein>
<dbReference type="InterPro" id="IPR020084">
    <property type="entry name" value="NUDIX_hydrolase_CS"/>
</dbReference>
<evidence type="ECO:0000259" key="2">
    <source>
        <dbReference type="PROSITE" id="PS51462"/>
    </source>
</evidence>
<dbReference type="Pfam" id="PF14803">
    <property type="entry name" value="Zn_ribbon_Nudix"/>
    <property type="match status" value="1"/>
</dbReference>
<dbReference type="SUPFAM" id="SSF55811">
    <property type="entry name" value="Nudix"/>
    <property type="match status" value="1"/>
</dbReference>
<dbReference type="GO" id="GO:0016787">
    <property type="term" value="F:hydrolase activity"/>
    <property type="evidence" value="ECO:0007669"/>
    <property type="project" value="UniProtKB-KW"/>
</dbReference>
<keyword evidence="1" id="KW-0378">Hydrolase</keyword>
<dbReference type="Pfam" id="PF00293">
    <property type="entry name" value="NUDIX"/>
    <property type="match status" value="1"/>
</dbReference>
<feature type="domain" description="Nudix hydrolase" evidence="2">
    <location>
        <begin position="36"/>
        <end position="159"/>
    </location>
</feature>
<reference evidence="3" key="1">
    <citation type="submission" date="2018-06" db="EMBL/GenBank/DDBJ databases">
        <authorList>
            <person name="Zhirakovskaya E."/>
        </authorList>
    </citation>
    <scope>NUCLEOTIDE SEQUENCE</scope>
</reference>
<name>A0A3B1A9Y4_9ZZZZ</name>